<dbReference type="PANTHER" id="PTHR43066:SF5">
    <property type="entry name" value="RHOMBOID-LIKE PROTEIN 11, CHLOROPLASTIC-RELATED"/>
    <property type="match status" value="1"/>
</dbReference>
<feature type="transmembrane region" description="Helical" evidence="6">
    <location>
        <begin position="139"/>
        <end position="157"/>
    </location>
</feature>
<organism evidence="8 9">
    <name type="scientific">Fulvitalea axinellae</name>
    <dbReference type="NCBI Taxonomy" id="1182444"/>
    <lineage>
        <taxon>Bacteria</taxon>
        <taxon>Pseudomonadati</taxon>
        <taxon>Bacteroidota</taxon>
        <taxon>Cytophagia</taxon>
        <taxon>Cytophagales</taxon>
        <taxon>Persicobacteraceae</taxon>
        <taxon>Fulvitalea</taxon>
    </lineage>
</organism>
<keyword evidence="4 6" id="KW-0472">Membrane</keyword>
<dbReference type="Pfam" id="PF01694">
    <property type="entry name" value="Rhomboid"/>
    <property type="match status" value="1"/>
</dbReference>
<dbReference type="AlphaFoldDB" id="A0AAU9CQL9"/>
<evidence type="ECO:0000259" key="7">
    <source>
        <dbReference type="Pfam" id="PF01694"/>
    </source>
</evidence>
<feature type="transmembrane region" description="Helical" evidence="6">
    <location>
        <begin position="164"/>
        <end position="183"/>
    </location>
</feature>
<feature type="transmembrane region" description="Helical" evidence="6">
    <location>
        <begin position="189"/>
        <end position="207"/>
    </location>
</feature>
<evidence type="ECO:0000256" key="2">
    <source>
        <dbReference type="ARBA" id="ARBA00022692"/>
    </source>
</evidence>
<protein>
    <recommendedName>
        <fullName evidence="7">Peptidase S54 rhomboid domain-containing protein</fullName>
    </recommendedName>
</protein>
<dbReference type="SUPFAM" id="SSF144091">
    <property type="entry name" value="Rhomboid-like"/>
    <property type="match status" value="1"/>
</dbReference>
<name>A0AAU9CQL9_9BACT</name>
<dbReference type="GO" id="GO:0016020">
    <property type="term" value="C:membrane"/>
    <property type="evidence" value="ECO:0007669"/>
    <property type="project" value="UniProtKB-SubCell"/>
</dbReference>
<keyword evidence="9" id="KW-1185">Reference proteome</keyword>
<evidence type="ECO:0000256" key="4">
    <source>
        <dbReference type="ARBA" id="ARBA00023136"/>
    </source>
</evidence>
<sequence>MGGIENGNLFATLGELSSDDSLLNLHKMKVTYNSPVVLTFTFASALVLILNEVTAGAMTPYFSVGGTMNWASPLDYFRLFSHVLGHADWAHLFGNFTFILLIGPILEEKYGGGKLLGMILVTALVTGLCNVFFFSNGLLGASGIVFMMILLGSIVNAERGTIPLTFILVAVLFLGKEIADIFRDDQVSQAAHIIGGICGAAFGFFLIGEKKKPGAGSTASTEDTTASDDFPGLSDLE</sequence>
<feature type="compositionally biased region" description="Low complexity" evidence="5">
    <location>
        <begin position="214"/>
        <end position="229"/>
    </location>
</feature>
<keyword evidence="3 6" id="KW-1133">Transmembrane helix</keyword>
<evidence type="ECO:0000256" key="3">
    <source>
        <dbReference type="ARBA" id="ARBA00022989"/>
    </source>
</evidence>
<dbReference type="Proteomes" id="UP001348817">
    <property type="component" value="Chromosome"/>
</dbReference>
<dbReference type="Gene3D" id="1.20.1540.10">
    <property type="entry name" value="Rhomboid-like"/>
    <property type="match status" value="1"/>
</dbReference>
<evidence type="ECO:0000256" key="1">
    <source>
        <dbReference type="ARBA" id="ARBA00004141"/>
    </source>
</evidence>
<dbReference type="EMBL" id="AP025314">
    <property type="protein sequence ID" value="BDD08709.1"/>
    <property type="molecule type" value="Genomic_DNA"/>
</dbReference>
<feature type="transmembrane region" description="Helical" evidence="6">
    <location>
        <begin position="36"/>
        <end position="59"/>
    </location>
</feature>
<keyword evidence="2 6" id="KW-0812">Transmembrane</keyword>
<feature type="domain" description="Peptidase S54 rhomboid" evidence="7">
    <location>
        <begin position="75"/>
        <end position="207"/>
    </location>
</feature>
<dbReference type="InterPro" id="IPR035952">
    <property type="entry name" value="Rhomboid-like_sf"/>
</dbReference>
<feature type="transmembrane region" description="Helical" evidence="6">
    <location>
        <begin position="115"/>
        <end position="133"/>
    </location>
</feature>
<evidence type="ECO:0000256" key="5">
    <source>
        <dbReference type="SAM" id="MobiDB-lite"/>
    </source>
</evidence>
<evidence type="ECO:0000313" key="9">
    <source>
        <dbReference type="Proteomes" id="UP001348817"/>
    </source>
</evidence>
<proteinExistence type="predicted"/>
<dbReference type="GO" id="GO:0004252">
    <property type="term" value="F:serine-type endopeptidase activity"/>
    <property type="evidence" value="ECO:0007669"/>
    <property type="project" value="InterPro"/>
</dbReference>
<evidence type="ECO:0000313" key="8">
    <source>
        <dbReference type="EMBL" id="BDD08709.1"/>
    </source>
</evidence>
<evidence type="ECO:0000256" key="6">
    <source>
        <dbReference type="SAM" id="Phobius"/>
    </source>
</evidence>
<dbReference type="PANTHER" id="PTHR43066">
    <property type="entry name" value="RHOMBOID-RELATED PROTEIN"/>
    <property type="match status" value="1"/>
</dbReference>
<reference evidence="8 9" key="1">
    <citation type="submission" date="2021-12" db="EMBL/GenBank/DDBJ databases">
        <title>Genome sequencing of bacteria with rrn-lacking chromosome and rrn-plasmid.</title>
        <authorList>
            <person name="Anda M."/>
            <person name="Iwasaki W."/>
        </authorList>
    </citation>
    <scope>NUCLEOTIDE SEQUENCE [LARGE SCALE GENOMIC DNA]</scope>
    <source>
        <strain evidence="8 9">DSM 100852</strain>
    </source>
</reference>
<gene>
    <name evidence="8" type="ORF">FUAX_11410</name>
</gene>
<feature type="transmembrane region" description="Helical" evidence="6">
    <location>
        <begin position="79"/>
        <end position="103"/>
    </location>
</feature>
<feature type="region of interest" description="Disordered" evidence="5">
    <location>
        <begin position="212"/>
        <end position="237"/>
    </location>
</feature>
<accession>A0AAU9CQL9</accession>
<comment type="subcellular location">
    <subcellularLocation>
        <location evidence="1">Membrane</location>
        <topology evidence="1">Multi-pass membrane protein</topology>
    </subcellularLocation>
</comment>
<dbReference type="InterPro" id="IPR022764">
    <property type="entry name" value="Peptidase_S54_rhomboid_dom"/>
</dbReference>
<dbReference type="KEGG" id="fax:FUAX_11410"/>